<dbReference type="Gene3D" id="2.60.120.920">
    <property type="match status" value="1"/>
</dbReference>
<dbReference type="AlphaFoldDB" id="H8X0U2"/>
<proteinExistence type="predicted"/>
<sequence length="835" mass="95197">MSPPSTIYIIPPYLLSTHEGGQLRKRLARISERLSVSNVITTDSPYFSKIPVETDSDNEETGFTFASDPILHSIIKEKVLYKLAIIGVLGNNPMEFNSHDDKYVHEMFNIFKSRLLEGGDEEENEDARRDKAKDGTSKSPSSVFNSTKIGEVDFKCLHDDNVSDEYQAYYHLSLNELLKLANTYPKSRAGNVHSLIKLNKGTHFGYPLPISWAPLIHSKYLSYLKERFDFGISTDYGYSTITLKSVNPNLAVEDAEDIHKARFYNMITDQPINSSFGIFYYELEIEQVATQATSFKTLISMNDPSVSSNSTLEVLAGFTKRFVTYDAMKSPSNSTSQQCTIDMEKIKHDINHNDSLEGFSSTDLNLFLNTKPGEFKGSYAVNFADSNFYNSIKSAESLGRASISNMNRRLSTIGRAQQQEFDSGKIDIGIPFKTSVIEDNPSHRVYKTDVIGCGVNFMNKTIFITLNGVLAKVITEKDIASNHGASNDLFELSNTEDATIEIYPMLGFKLNELERVMDVDEISTSKITTNLGFKEFKFNIRSYVNHFKRENQEAIYLSLLEKIRSSHSKSNESNTLSDTERLLLHVNDDSQLLNKLIKGYLVHQGYIKTFNALNTDLNKLSSNSMDGKGEEENERVLTSSHASNRQRIKGLMQAHNFEEVLHFLHEHYHHEFFELTSGVDTIFQIKWLDYLIGLKEYLDRRLKLHDNFEFEFKESEQEMLNKIIGKRNSLLEEYKVGPEQDKVNELSPLLLVRSKEDLDKLPKAKKLIENHALHFNKTLSSINSVVLKNAGFKKTSNLERIFNRVENNITSLIQHDHDDKFKLLNLEADYMGQCD</sequence>
<dbReference type="HOGENOM" id="CLU_017832_0_0_1"/>
<dbReference type="PROSITE" id="PS50896">
    <property type="entry name" value="LISH"/>
    <property type="match status" value="1"/>
</dbReference>
<organism evidence="2 3">
    <name type="scientific">Candida orthopsilosis (strain 90-125)</name>
    <name type="common">Yeast</name>
    <dbReference type="NCBI Taxonomy" id="1136231"/>
    <lineage>
        <taxon>Eukaryota</taxon>
        <taxon>Fungi</taxon>
        <taxon>Dikarya</taxon>
        <taxon>Ascomycota</taxon>
        <taxon>Saccharomycotina</taxon>
        <taxon>Pichiomycetes</taxon>
        <taxon>Debaryomycetaceae</taxon>
        <taxon>Candida/Lodderomyces clade</taxon>
        <taxon>Candida</taxon>
    </lineage>
</organism>
<keyword evidence="3" id="KW-1185">Reference proteome</keyword>
<feature type="region of interest" description="Disordered" evidence="1">
    <location>
        <begin position="119"/>
        <end position="144"/>
    </location>
</feature>
<dbReference type="GeneID" id="14538735"/>
<evidence type="ECO:0000313" key="3">
    <source>
        <dbReference type="Proteomes" id="UP000005018"/>
    </source>
</evidence>
<dbReference type="RefSeq" id="XP_003867419.1">
    <property type="nucleotide sequence ID" value="XM_003867371.1"/>
</dbReference>
<dbReference type="InterPro" id="IPR006594">
    <property type="entry name" value="LisH"/>
</dbReference>
<dbReference type="OrthoDB" id="25503at2759"/>
<evidence type="ECO:0000256" key="1">
    <source>
        <dbReference type="SAM" id="MobiDB-lite"/>
    </source>
</evidence>
<name>H8X0U2_CANO9</name>
<dbReference type="InterPro" id="IPR043136">
    <property type="entry name" value="B30.2/SPRY_sf"/>
</dbReference>
<dbReference type="KEGG" id="cot:CORT_0B02660"/>
<dbReference type="Proteomes" id="UP000005018">
    <property type="component" value="Chromosome 2"/>
</dbReference>
<feature type="compositionally biased region" description="Basic and acidic residues" evidence="1">
    <location>
        <begin position="126"/>
        <end position="136"/>
    </location>
</feature>
<accession>H8X0U2</accession>
<evidence type="ECO:0000313" key="2">
    <source>
        <dbReference type="EMBL" id="CCG21981.1"/>
    </source>
</evidence>
<gene>
    <name evidence="2" type="ORF">CORT_0B02660</name>
</gene>
<dbReference type="EMBL" id="HE681720">
    <property type="protein sequence ID" value="CCG21981.1"/>
    <property type="molecule type" value="Genomic_DNA"/>
</dbReference>
<reference evidence="2 3" key="1">
    <citation type="journal article" date="2012" name="PLoS ONE">
        <title>Sequence and analysis of the genome of the pathogenic yeast Candida orthopsilosis.</title>
        <authorList>
            <person name="Riccombeni A."/>
            <person name="Vidanes G."/>
            <person name="Proux-Wera E."/>
            <person name="Wolfe K.H."/>
            <person name="Butler G."/>
        </authorList>
    </citation>
    <scope>NUCLEOTIDE SEQUENCE [LARGE SCALE GENOMIC DNA]</scope>
    <source>
        <strain evidence="2 3">Co 90-125</strain>
    </source>
</reference>
<dbReference type="eggNOG" id="KOG1477">
    <property type="taxonomic scope" value="Eukaryota"/>
</dbReference>
<protein>
    <submittedName>
        <fullName evidence="2">Uncharacterized protein</fullName>
    </submittedName>
</protein>